<dbReference type="RefSeq" id="WP_146834744.1">
    <property type="nucleotide sequence ID" value="NZ_CP042476.1"/>
</dbReference>
<dbReference type="Pfam" id="PF23951">
    <property type="entry name" value="DUF7282"/>
    <property type="match status" value="2"/>
</dbReference>
<dbReference type="Proteomes" id="UP000321954">
    <property type="component" value="Chromosome"/>
</dbReference>
<dbReference type="PROSITE" id="PS51257">
    <property type="entry name" value="PROKAR_LIPOPROTEIN"/>
    <property type="match status" value="1"/>
</dbReference>
<gene>
    <name evidence="2" type="ORF">FK178_10745</name>
</gene>
<feature type="domain" description="DUF7282" evidence="1">
    <location>
        <begin position="161"/>
        <end position="258"/>
    </location>
</feature>
<reference evidence="2 3" key="1">
    <citation type="submission" date="2019-08" db="EMBL/GenBank/DDBJ databases">
        <title>Antarcticibacterium arcticum sp. nov., a bacterium isolated from marine sediment of the Canadian Beaufort Sea.</title>
        <authorList>
            <person name="Lee Y.M."/>
            <person name="Baek K."/>
            <person name="Lee D.-H."/>
            <person name="Shin S.C."/>
            <person name="Jin Y.K."/>
            <person name="Park Y."/>
        </authorList>
    </citation>
    <scope>NUCLEOTIDE SEQUENCE [LARGE SCALE GENOMIC DNA]</scope>
    <source>
        <strain evidence="2 3">PAMC 28998</strain>
    </source>
</reference>
<evidence type="ECO:0000313" key="2">
    <source>
        <dbReference type="EMBL" id="QED38165.1"/>
    </source>
</evidence>
<keyword evidence="3" id="KW-1185">Reference proteome</keyword>
<organism evidence="2 3">
    <name type="scientific">Antarcticibacterium arcticum</name>
    <dbReference type="NCBI Taxonomy" id="2585771"/>
    <lineage>
        <taxon>Bacteria</taxon>
        <taxon>Pseudomonadati</taxon>
        <taxon>Bacteroidota</taxon>
        <taxon>Flavobacteriia</taxon>
        <taxon>Flavobacteriales</taxon>
        <taxon>Flavobacteriaceae</taxon>
        <taxon>Antarcticibacterium</taxon>
    </lineage>
</organism>
<proteinExistence type="predicted"/>
<accession>A0A5B8YKG6</accession>
<dbReference type="KEGG" id="anp:FK178_10745"/>
<protein>
    <recommendedName>
        <fullName evidence="1">DUF7282 domain-containing protein</fullName>
    </recommendedName>
</protein>
<dbReference type="InterPro" id="IPR055706">
    <property type="entry name" value="Slg1/2_DUF7282"/>
</dbReference>
<evidence type="ECO:0000259" key="1">
    <source>
        <dbReference type="Pfam" id="PF23951"/>
    </source>
</evidence>
<name>A0A5B8YKG6_9FLAO</name>
<dbReference type="AlphaFoldDB" id="A0A5B8YKG6"/>
<evidence type="ECO:0000313" key="3">
    <source>
        <dbReference type="Proteomes" id="UP000321954"/>
    </source>
</evidence>
<dbReference type="EMBL" id="CP042476">
    <property type="protein sequence ID" value="QED38165.1"/>
    <property type="molecule type" value="Genomic_DNA"/>
</dbReference>
<sequence length="276" mass="29849">MRSLSGVTGSYLRNVMFALIALSVTSCRNDDDDNGGVAQPTGTITVEDQTLSGNLLEVSSVTVSTSAWLVVKKVNDDNSFSDMIAEPVLINQGTRNDIEIELDNTNAAAVEIEDGDTLVLMLHADDGDGVFEYQGNTGQDMPIKNAAGNVVTETVVISSPSFEIEDQDVENNTITYTNVSTRRTGWIVVYNSTAAGAIDEDNIIGYTYLEEGNNADVVVTFEDTFTFTPGQTIFSRIHKDDPADEEFTYIDDPDTDMPESFGFGTDTTITGSTIIN</sequence>
<feature type="domain" description="DUF7282" evidence="1">
    <location>
        <begin position="43"/>
        <end position="155"/>
    </location>
</feature>
<dbReference type="OrthoDB" id="1443059at2"/>